<accession>A0AAJ0GW01</accession>
<evidence type="ECO:0008006" key="3">
    <source>
        <dbReference type="Google" id="ProtNLM"/>
    </source>
</evidence>
<evidence type="ECO:0000313" key="1">
    <source>
        <dbReference type="EMBL" id="KAK3307161.1"/>
    </source>
</evidence>
<dbReference type="GeneID" id="87880996"/>
<organism evidence="1 2">
    <name type="scientific">Chaetomium strumarium</name>
    <dbReference type="NCBI Taxonomy" id="1170767"/>
    <lineage>
        <taxon>Eukaryota</taxon>
        <taxon>Fungi</taxon>
        <taxon>Dikarya</taxon>
        <taxon>Ascomycota</taxon>
        <taxon>Pezizomycotina</taxon>
        <taxon>Sordariomycetes</taxon>
        <taxon>Sordariomycetidae</taxon>
        <taxon>Sordariales</taxon>
        <taxon>Chaetomiaceae</taxon>
        <taxon>Chaetomium</taxon>
    </lineage>
</organism>
<gene>
    <name evidence="1" type="ORF">B0T15DRAFT_166371</name>
</gene>
<dbReference type="AlphaFoldDB" id="A0AAJ0GW01"/>
<name>A0AAJ0GW01_9PEZI</name>
<proteinExistence type="predicted"/>
<protein>
    <recommendedName>
        <fullName evidence="3">Protein kinase domain-containing protein</fullName>
    </recommendedName>
</protein>
<reference evidence="1" key="2">
    <citation type="submission" date="2023-06" db="EMBL/GenBank/DDBJ databases">
        <authorList>
            <consortium name="Lawrence Berkeley National Laboratory"/>
            <person name="Mondo S.J."/>
            <person name="Hensen N."/>
            <person name="Bonometti L."/>
            <person name="Westerberg I."/>
            <person name="Brannstrom I.O."/>
            <person name="Guillou S."/>
            <person name="Cros-Aarteil S."/>
            <person name="Calhoun S."/>
            <person name="Haridas S."/>
            <person name="Kuo A."/>
            <person name="Pangilinan J."/>
            <person name="Riley R."/>
            <person name="Labutti K."/>
            <person name="Andreopoulos B."/>
            <person name="Lipzen A."/>
            <person name="Chen C."/>
            <person name="Yanf M."/>
            <person name="Daum C."/>
            <person name="Ng V."/>
            <person name="Clum A."/>
            <person name="Steindorff A."/>
            <person name="Ohm R."/>
            <person name="Martin F."/>
            <person name="Silar P."/>
            <person name="Natvig D."/>
            <person name="Lalanne C."/>
            <person name="Gautier V."/>
            <person name="Ament-Velasquez S.L."/>
            <person name="Kruys A."/>
            <person name="Hutchinson M.I."/>
            <person name="Powell A.J."/>
            <person name="Barry K."/>
            <person name="Miller A.N."/>
            <person name="Grigoriev I.V."/>
            <person name="Debuchy R."/>
            <person name="Gladieux P."/>
            <person name="Thoren M.H."/>
            <person name="Johannesson H."/>
        </authorList>
    </citation>
    <scope>NUCLEOTIDE SEQUENCE</scope>
    <source>
        <strain evidence="1">CBS 333.67</strain>
    </source>
</reference>
<dbReference type="Proteomes" id="UP001273166">
    <property type="component" value="Unassembled WGS sequence"/>
</dbReference>
<dbReference type="EMBL" id="JAUDZG010000003">
    <property type="protein sequence ID" value="KAK3307161.1"/>
    <property type="molecule type" value="Genomic_DNA"/>
</dbReference>
<evidence type="ECO:0000313" key="2">
    <source>
        <dbReference type="Proteomes" id="UP001273166"/>
    </source>
</evidence>
<dbReference type="Gene3D" id="1.10.510.10">
    <property type="entry name" value="Transferase(Phosphotransferase) domain 1"/>
    <property type="match status" value="1"/>
</dbReference>
<dbReference type="RefSeq" id="XP_062722941.1">
    <property type="nucleotide sequence ID" value="XM_062862167.1"/>
</dbReference>
<dbReference type="SUPFAM" id="SSF56112">
    <property type="entry name" value="Protein kinase-like (PK-like)"/>
    <property type="match status" value="1"/>
</dbReference>
<keyword evidence="2" id="KW-1185">Reference proteome</keyword>
<sequence>MAALESAIRHLHSLGVAHNGNVMVNAEGIPVLIDFGSSRAIGKKLGPSRGTAGWIEGDPSDYDTSDDGHDLYALEKIRAWLDNPAVA</sequence>
<dbReference type="InterPro" id="IPR011009">
    <property type="entry name" value="Kinase-like_dom_sf"/>
</dbReference>
<reference evidence="1" key="1">
    <citation type="journal article" date="2023" name="Mol. Phylogenet. Evol.">
        <title>Genome-scale phylogeny and comparative genomics of the fungal order Sordariales.</title>
        <authorList>
            <person name="Hensen N."/>
            <person name="Bonometti L."/>
            <person name="Westerberg I."/>
            <person name="Brannstrom I.O."/>
            <person name="Guillou S."/>
            <person name="Cros-Aarteil S."/>
            <person name="Calhoun S."/>
            <person name="Haridas S."/>
            <person name="Kuo A."/>
            <person name="Mondo S."/>
            <person name="Pangilinan J."/>
            <person name="Riley R."/>
            <person name="LaButti K."/>
            <person name="Andreopoulos B."/>
            <person name="Lipzen A."/>
            <person name="Chen C."/>
            <person name="Yan M."/>
            <person name="Daum C."/>
            <person name="Ng V."/>
            <person name="Clum A."/>
            <person name="Steindorff A."/>
            <person name="Ohm R.A."/>
            <person name="Martin F."/>
            <person name="Silar P."/>
            <person name="Natvig D.O."/>
            <person name="Lalanne C."/>
            <person name="Gautier V."/>
            <person name="Ament-Velasquez S.L."/>
            <person name="Kruys A."/>
            <person name="Hutchinson M.I."/>
            <person name="Powell A.J."/>
            <person name="Barry K."/>
            <person name="Miller A.N."/>
            <person name="Grigoriev I.V."/>
            <person name="Debuchy R."/>
            <person name="Gladieux P."/>
            <person name="Hiltunen Thoren M."/>
            <person name="Johannesson H."/>
        </authorList>
    </citation>
    <scope>NUCLEOTIDE SEQUENCE</scope>
    <source>
        <strain evidence="1">CBS 333.67</strain>
    </source>
</reference>
<comment type="caution">
    <text evidence="1">The sequence shown here is derived from an EMBL/GenBank/DDBJ whole genome shotgun (WGS) entry which is preliminary data.</text>
</comment>